<dbReference type="RefSeq" id="WP_003329971.1">
    <property type="nucleotide sequence ID" value="NZ_AJLR01000039.1"/>
</dbReference>
<evidence type="ECO:0000313" key="3">
    <source>
        <dbReference type="Proteomes" id="UP000006315"/>
    </source>
</evidence>
<gene>
    <name evidence="2" type="ORF">BAZO_03965</name>
</gene>
<dbReference type="EMBL" id="AJLR01000039">
    <property type="protein sequence ID" value="EKN68463.1"/>
    <property type="molecule type" value="Genomic_DNA"/>
</dbReference>
<keyword evidence="3" id="KW-1185">Reference proteome</keyword>
<protein>
    <submittedName>
        <fullName evidence="2">Uncharacterized protein</fullName>
    </submittedName>
</protein>
<comment type="caution">
    <text evidence="2">The sequence shown here is derived from an EMBL/GenBank/DDBJ whole genome shotgun (WGS) entry which is preliminary data.</text>
</comment>
<keyword evidence="1" id="KW-1133">Transmembrane helix</keyword>
<dbReference type="AlphaFoldDB" id="K6DK08"/>
<keyword evidence="1" id="KW-0812">Transmembrane</keyword>
<evidence type="ECO:0000313" key="2">
    <source>
        <dbReference type="EMBL" id="EKN68463.1"/>
    </source>
</evidence>
<reference evidence="2 3" key="1">
    <citation type="journal article" date="2012" name="Front. Microbiol.">
        <title>Redundancy and modularity in membrane-associated dissimilatory nitrate reduction in Bacillus.</title>
        <authorList>
            <person name="Heylen K."/>
            <person name="Keltjens J."/>
        </authorList>
    </citation>
    <scope>NUCLEOTIDE SEQUENCE [LARGE SCALE GENOMIC DNA]</scope>
    <source>
        <strain evidence="2 3">LMG 9581</strain>
    </source>
</reference>
<dbReference type="PATRIC" id="fig|1131731.3.peg.825"/>
<name>K6DK08_SCHAZ</name>
<proteinExistence type="predicted"/>
<accession>K6DK08</accession>
<dbReference type="GeneID" id="89469197"/>
<feature type="transmembrane region" description="Helical" evidence="1">
    <location>
        <begin position="27"/>
        <end position="48"/>
    </location>
</feature>
<keyword evidence="1" id="KW-0472">Membrane</keyword>
<sequence>MGKRKSSPRLATTSENDVVTIHYDQNFFLYTSYFVFTIVDGCIFMVGWKSKIVEVGIMHRVYR</sequence>
<organism evidence="2 3">
    <name type="scientific">Schinkia azotoformans LMG 9581</name>
    <dbReference type="NCBI Taxonomy" id="1131731"/>
    <lineage>
        <taxon>Bacteria</taxon>
        <taxon>Bacillati</taxon>
        <taxon>Bacillota</taxon>
        <taxon>Bacilli</taxon>
        <taxon>Bacillales</taxon>
        <taxon>Bacillaceae</taxon>
        <taxon>Calidifontibacillus/Schinkia group</taxon>
        <taxon>Schinkia</taxon>
    </lineage>
</organism>
<dbReference type="STRING" id="1131731.BAZO_03965"/>
<dbReference type="Proteomes" id="UP000006315">
    <property type="component" value="Unassembled WGS sequence"/>
</dbReference>
<evidence type="ECO:0000256" key="1">
    <source>
        <dbReference type="SAM" id="Phobius"/>
    </source>
</evidence>